<dbReference type="PANTHER" id="PTHR14143">
    <property type="entry name" value="INTERFERON-INDUCIBLE GTPASE FAMILY MEMBER"/>
    <property type="match status" value="1"/>
</dbReference>
<evidence type="ECO:0000256" key="2">
    <source>
        <dbReference type="SAM" id="MobiDB-lite"/>
    </source>
</evidence>
<sequence>MERAKQIEERARLAEAAAREEAARVQKAAEEERRRADAARAEAERIARAAEEETRKAVAAKEEAERQWKKGIQPVVTPTLEQLEETKRRIQYKEGMFHFAIAGIAGSGKSSLINALRGLRNLEKDGGAAATGVTETTREVGRYPDRNPQHPFVWYDIPGAGTQKITDWQYFNEQGLYVFDCILVLFDNRFTMTDIAILTNARRFNIPTYIVRSKADQHIRNLMRDMGYDSDEDEDEDPGRRTRLYKAARKKYIEETRKNVQANLENANLADQRVYIVSNDTMLTIVKGKGPKKAIDELEFLTDLFTQAHARRGRQIPTR</sequence>
<dbReference type="InterPro" id="IPR027417">
    <property type="entry name" value="P-loop_NTPase"/>
</dbReference>
<comment type="similarity">
    <text evidence="1">Belongs to the TRAFAC class dynamin-like GTPase superfamily. IRG family.</text>
</comment>
<feature type="region of interest" description="Disordered" evidence="2">
    <location>
        <begin position="24"/>
        <end position="52"/>
    </location>
</feature>
<dbReference type="PROSITE" id="PS51716">
    <property type="entry name" value="G_IRG"/>
    <property type="match status" value="1"/>
</dbReference>
<dbReference type="HOGENOM" id="CLU_034479_1_0_1"/>
<dbReference type="Pfam" id="PF05049">
    <property type="entry name" value="IIGP"/>
    <property type="match status" value="1"/>
</dbReference>
<dbReference type="EMBL" id="KN822102">
    <property type="protein sequence ID" value="KIM57345.1"/>
    <property type="molecule type" value="Genomic_DNA"/>
</dbReference>
<name>A0A0C3D9D6_9AGAM</name>
<reference evidence="5" key="2">
    <citation type="submission" date="2015-01" db="EMBL/GenBank/DDBJ databases">
        <title>Evolutionary Origins and Diversification of the Mycorrhizal Mutualists.</title>
        <authorList>
            <consortium name="DOE Joint Genome Institute"/>
            <consortium name="Mycorrhizal Genomics Consortium"/>
            <person name="Kohler A."/>
            <person name="Kuo A."/>
            <person name="Nagy L.G."/>
            <person name="Floudas D."/>
            <person name="Copeland A."/>
            <person name="Barry K.W."/>
            <person name="Cichocki N."/>
            <person name="Veneault-Fourrey C."/>
            <person name="LaButti K."/>
            <person name="Lindquist E.A."/>
            <person name="Lipzen A."/>
            <person name="Lundell T."/>
            <person name="Morin E."/>
            <person name="Murat C."/>
            <person name="Riley R."/>
            <person name="Ohm R."/>
            <person name="Sun H."/>
            <person name="Tunlid A."/>
            <person name="Henrissat B."/>
            <person name="Grigoriev I.V."/>
            <person name="Hibbett D.S."/>
            <person name="Martin F."/>
        </authorList>
    </citation>
    <scope>NUCLEOTIDE SEQUENCE [LARGE SCALE GENOMIC DNA]</scope>
    <source>
        <strain evidence="5">Foug A</strain>
    </source>
</reference>
<gene>
    <name evidence="4" type="ORF">SCLCIDRAFT_130683</name>
</gene>
<dbReference type="SUPFAM" id="SSF52540">
    <property type="entry name" value="P-loop containing nucleoside triphosphate hydrolases"/>
    <property type="match status" value="1"/>
</dbReference>
<accession>A0A0C3D9D6</accession>
<dbReference type="Proteomes" id="UP000053989">
    <property type="component" value="Unassembled WGS sequence"/>
</dbReference>
<evidence type="ECO:0000313" key="4">
    <source>
        <dbReference type="EMBL" id="KIM57345.1"/>
    </source>
</evidence>
<organism evidence="4 5">
    <name type="scientific">Scleroderma citrinum Foug A</name>
    <dbReference type="NCBI Taxonomy" id="1036808"/>
    <lineage>
        <taxon>Eukaryota</taxon>
        <taxon>Fungi</taxon>
        <taxon>Dikarya</taxon>
        <taxon>Basidiomycota</taxon>
        <taxon>Agaricomycotina</taxon>
        <taxon>Agaricomycetes</taxon>
        <taxon>Agaricomycetidae</taxon>
        <taxon>Boletales</taxon>
        <taxon>Sclerodermatineae</taxon>
        <taxon>Sclerodermataceae</taxon>
        <taxon>Scleroderma</taxon>
    </lineage>
</organism>
<dbReference type="PANTHER" id="PTHR14143:SF1">
    <property type="entry name" value="IRG-TYPE G DOMAIN-CONTAINING PROTEIN"/>
    <property type="match status" value="1"/>
</dbReference>
<evidence type="ECO:0000259" key="3">
    <source>
        <dbReference type="PROSITE" id="PS51716"/>
    </source>
</evidence>
<dbReference type="GO" id="GO:0005525">
    <property type="term" value="F:GTP binding"/>
    <property type="evidence" value="ECO:0007669"/>
    <property type="project" value="InterPro"/>
</dbReference>
<evidence type="ECO:0000313" key="5">
    <source>
        <dbReference type="Proteomes" id="UP000053989"/>
    </source>
</evidence>
<dbReference type="STRING" id="1036808.A0A0C3D9D6"/>
<dbReference type="InterPro" id="IPR030385">
    <property type="entry name" value="G_IRG_dom"/>
</dbReference>
<proteinExistence type="inferred from homology"/>
<feature type="domain" description="IRG-type G" evidence="3">
    <location>
        <begin position="95"/>
        <end position="305"/>
    </location>
</feature>
<dbReference type="InterPro" id="IPR007743">
    <property type="entry name" value="Immunity-related_GTPase-like"/>
</dbReference>
<dbReference type="GO" id="GO:0016020">
    <property type="term" value="C:membrane"/>
    <property type="evidence" value="ECO:0007669"/>
    <property type="project" value="InterPro"/>
</dbReference>
<dbReference type="AlphaFoldDB" id="A0A0C3D9D6"/>
<dbReference type="OrthoDB" id="422720at2759"/>
<reference evidence="4 5" key="1">
    <citation type="submission" date="2014-04" db="EMBL/GenBank/DDBJ databases">
        <authorList>
            <consortium name="DOE Joint Genome Institute"/>
            <person name="Kuo A."/>
            <person name="Kohler A."/>
            <person name="Nagy L.G."/>
            <person name="Floudas D."/>
            <person name="Copeland A."/>
            <person name="Barry K.W."/>
            <person name="Cichocki N."/>
            <person name="Veneault-Fourrey C."/>
            <person name="LaButti K."/>
            <person name="Lindquist E.A."/>
            <person name="Lipzen A."/>
            <person name="Lundell T."/>
            <person name="Morin E."/>
            <person name="Murat C."/>
            <person name="Sun H."/>
            <person name="Tunlid A."/>
            <person name="Henrissat B."/>
            <person name="Grigoriev I.V."/>
            <person name="Hibbett D.S."/>
            <person name="Martin F."/>
            <person name="Nordberg H.P."/>
            <person name="Cantor M.N."/>
            <person name="Hua S.X."/>
        </authorList>
    </citation>
    <scope>NUCLEOTIDE SEQUENCE [LARGE SCALE GENOMIC DNA]</scope>
    <source>
        <strain evidence="4 5">Foug A</strain>
    </source>
</reference>
<keyword evidence="5" id="KW-1185">Reference proteome</keyword>
<evidence type="ECO:0000256" key="1">
    <source>
        <dbReference type="ARBA" id="ARBA00005429"/>
    </source>
</evidence>
<dbReference type="Gene3D" id="3.40.50.300">
    <property type="entry name" value="P-loop containing nucleotide triphosphate hydrolases"/>
    <property type="match status" value="1"/>
</dbReference>
<dbReference type="InParanoid" id="A0A0C3D9D6"/>
<protein>
    <recommendedName>
        <fullName evidence="3">IRG-type G domain-containing protein</fullName>
    </recommendedName>
</protein>